<comment type="caution">
    <text evidence="8">The sequence shown here is derived from an EMBL/GenBank/DDBJ whole genome shotgun (WGS) entry which is preliminary data.</text>
</comment>
<evidence type="ECO:0000256" key="3">
    <source>
        <dbReference type="ARBA" id="ARBA00022763"/>
    </source>
</evidence>
<organism evidence="8 9">
    <name type="scientific">Roseisolibacter agri</name>
    <dbReference type="NCBI Taxonomy" id="2014610"/>
    <lineage>
        <taxon>Bacteria</taxon>
        <taxon>Pseudomonadati</taxon>
        <taxon>Gemmatimonadota</taxon>
        <taxon>Gemmatimonadia</taxon>
        <taxon>Gemmatimonadales</taxon>
        <taxon>Gemmatimonadaceae</taxon>
        <taxon>Roseisolibacter</taxon>
    </lineage>
</organism>
<keyword evidence="5" id="KW-0234">DNA repair</keyword>
<evidence type="ECO:0000313" key="9">
    <source>
        <dbReference type="Proteomes" id="UP001161325"/>
    </source>
</evidence>
<dbReference type="GO" id="GO:0004519">
    <property type="term" value="F:endonuclease activity"/>
    <property type="evidence" value="ECO:0007669"/>
    <property type="project" value="UniProtKB-KW"/>
</dbReference>
<proteinExistence type="inferred from homology"/>
<dbReference type="InterPro" id="IPR011335">
    <property type="entry name" value="Restrct_endonuc-II-like"/>
</dbReference>
<dbReference type="CDD" id="cd00221">
    <property type="entry name" value="Vsr"/>
    <property type="match status" value="1"/>
</dbReference>
<sequence length="147" mass="16887">MAQDPAFVSRRMAAVRSTNNAAEVALRKALHRLGLRYRLYDSALPGRPDIVFASARVAVFVDGDYWHGRVLVEQGSRAFRRSIGPTNRAYWLVKIRRNVARDAEHAAVLRAAGWRVIRLWEKDVKADVERYAHRIARIVRRRTPSAR</sequence>
<evidence type="ECO:0000313" key="8">
    <source>
        <dbReference type="EMBL" id="GLC26348.1"/>
    </source>
</evidence>
<keyword evidence="3" id="KW-0227">DNA damage</keyword>
<accession>A0AA37QID2</accession>
<dbReference type="GO" id="GO:0016787">
    <property type="term" value="F:hydrolase activity"/>
    <property type="evidence" value="ECO:0007669"/>
    <property type="project" value="UniProtKB-KW"/>
</dbReference>
<dbReference type="Pfam" id="PF04480">
    <property type="entry name" value="DUF559"/>
    <property type="match status" value="1"/>
</dbReference>
<reference evidence="8" key="1">
    <citation type="submission" date="2022-08" db="EMBL/GenBank/DDBJ databases">
        <title>Draft genome sequencing of Roseisolibacter agri AW1220.</title>
        <authorList>
            <person name="Tobiishi Y."/>
            <person name="Tonouchi A."/>
        </authorList>
    </citation>
    <scope>NUCLEOTIDE SEQUENCE</scope>
    <source>
        <strain evidence="8">AW1220</strain>
    </source>
</reference>
<evidence type="ECO:0000259" key="7">
    <source>
        <dbReference type="Pfam" id="PF04480"/>
    </source>
</evidence>
<evidence type="ECO:0000256" key="1">
    <source>
        <dbReference type="ARBA" id="ARBA00022722"/>
    </source>
</evidence>
<name>A0AA37QID2_9BACT</name>
<dbReference type="Pfam" id="PF03852">
    <property type="entry name" value="Vsr"/>
    <property type="match status" value="1"/>
</dbReference>
<dbReference type="EMBL" id="BRXS01000004">
    <property type="protein sequence ID" value="GLC26348.1"/>
    <property type="molecule type" value="Genomic_DNA"/>
</dbReference>
<evidence type="ECO:0000256" key="2">
    <source>
        <dbReference type="ARBA" id="ARBA00022759"/>
    </source>
</evidence>
<keyword evidence="4" id="KW-0378">Hydrolase</keyword>
<dbReference type="AlphaFoldDB" id="A0AA37QID2"/>
<dbReference type="RefSeq" id="WP_345784840.1">
    <property type="nucleotide sequence ID" value="NZ_BRXS01000004.1"/>
</dbReference>
<dbReference type="InterPro" id="IPR004603">
    <property type="entry name" value="DNA_mismatch_endonuc_vsr"/>
</dbReference>
<dbReference type="NCBIfam" id="TIGR00632">
    <property type="entry name" value="vsr"/>
    <property type="match status" value="1"/>
</dbReference>
<evidence type="ECO:0000256" key="5">
    <source>
        <dbReference type="ARBA" id="ARBA00023204"/>
    </source>
</evidence>
<evidence type="ECO:0000256" key="6">
    <source>
        <dbReference type="ARBA" id="ARBA00029466"/>
    </source>
</evidence>
<dbReference type="SUPFAM" id="SSF52980">
    <property type="entry name" value="Restriction endonuclease-like"/>
    <property type="match status" value="1"/>
</dbReference>
<evidence type="ECO:0000256" key="4">
    <source>
        <dbReference type="ARBA" id="ARBA00022801"/>
    </source>
</evidence>
<keyword evidence="2 8" id="KW-0255">Endonuclease</keyword>
<keyword evidence="9" id="KW-1185">Reference proteome</keyword>
<gene>
    <name evidence="8" type="ORF">rosag_28610</name>
</gene>
<keyword evidence="1" id="KW-0540">Nuclease</keyword>
<dbReference type="InterPro" id="IPR007569">
    <property type="entry name" value="DUF559"/>
</dbReference>
<comment type="similarity">
    <text evidence="6">Belongs to the Vsr family.</text>
</comment>
<dbReference type="Proteomes" id="UP001161325">
    <property type="component" value="Unassembled WGS sequence"/>
</dbReference>
<dbReference type="Gene3D" id="3.40.960.10">
    <property type="entry name" value="VSR Endonuclease"/>
    <property type="match status" value="1"/>
</dbReference>
<protein>
    <submittedName>
        <fullName evidence="8">Very short patch repair endonuclease</fullName>
    </submittedName>
</protein>
<dbReference type="GO" id="GO:0006298">
    <property type="term" value="P:mismatch repair"/>
    <property type="evidence" value="ECO:0007669"/>
    <property type="project" value="InterPro"/>
</dbReference>
<feature type="domain" description="DUF559" evidence="7">
    <location>
        <begin position="98"/>
        <end position="138"/>
    </location>
</feature>